<protein>
    <submittedName>
        <fullName evidence="3">Uncharacterized protein</fullName>
    </submittedName>
</protein>
<sequence>MEFSEVAAVSGKGGLFKVVSPTRTGVILEALDGSKKKMIANMQSKVSILSDISIYTTDEEGAVPLEDVMQKIHQEFNGDTGLSATSDPDELKAFLKFVLPEYDESRVYVSDIKKLVTWYNTIAATLPELLEKKEAKDDSKEEQSSDK</sequence>
<gene>
    <name evidence="3" type="ORF">C7460_101265</name>
</gene>
<dbReference type="InterPro" id="IPR041218">
    <property type="entry name" value="DUF5606"/>
</dbReference>
<organism evidence="3 4">
    <name type="scientific">Marinoscillum furvescens DSM 4134</name>
    <dbReference type="NCBI Taxonomy" id="1122208"/>
    <lineage>
        <taxon>Bacteria</taxon>
        <taxon>Pseudomonadati</taxon>
        <taxon>Bacteroidota</taxon>
        <taxon>Cytophagia</taxon>
        <taxon>Cytophagales</taxon>
        <taxon>Reichenbachiellaceae</taxon>
        <taxon>Marinoscillum</taxon>
    </lineage>
</organism>
<dbReference type="Gene3D" id="1.10.10.1650">
    <property type="match status" value="1"/>
</dbReference>
<dbReference type="EMBL" id="QREG01000001">
    <property type="protein sequence ID" value="REE05746.1"/>
    <property type="molecule type" value="Genomic_DNA"/>
</dbReference>
<feature type="domain" description="DUF6852" evidence="2">
    <location>
        <begin position="52"/>
        <end position="121"/>
    </location>
</feature>
<feature type="domain" description="DUF5606" evidence="1">
    <location>
        <begin position="5"/>
        <end position="49"/>
    </location>
</feature>
<dbReference type="OrthoDB" id="675198at2"/>
<dbReference type="RefSeq" id="WP_115866250.1">
    <property type="nucleotide sequence ID" value="NZ_QREG01000001.1"/>
</dbReference>
<evidence type="ECO:0000259" key="1">
    <source>
        <dbReference type="Pfam" id="PF18347"/>
    </source>
</evidence>
<evidence type="ECO:0000313" key="4">
    <source>
        <dbReference type="Proteomes" id="UP000256779"/>
    </source>
</evidence>
<name>A0A3D9LJB8_MARFU</name>
<keyword evidence="4" id="KW-1185">Reference proteome</keyword>
<dbReference type="InterPro" id="IPR049280">
    <property type="entry name" value="DUF6852"/>
</dbReference>
<accession>A0A3D9LJB8</accession>
<reference evidence="3 4" key="1">
    <citation type="submission" date="2018-07" db="EMBL/GenBank/DDBJ databases">
        <title>Genomic Encyclopedia of Type Strains, Phase IV (KMG-IV): sequencing the most valuable type-strain genomes for metagenomic binning, comparative biology and taxonomic classification.</title>
        <authorList>
            <person name="Goeker M."/>
        </authorList>
    </citation>
    <scope>NUCLEOTIDE SEQUENCE [LARGE SCALE GENOMIC DNA]</scope>
    <source>
        <strain evidence="3 4">DSM 4134</strain>
    </source>
</reference>
<dbReference type="Pfam" id="PF21186">
    <property type="entry name" value="DUF6852"/>
    <property type="match status" value="1"/>
</dbReference>
<dbReference type="AlphaFoldDB" id="A0A3D9LJB8"/>
<dbReference type="InterPro" id="IPR049281">
    <property type="entry name" value="BVU_3817-like_C_sf"/>
</dbReference>
<comment type="caution">
    <text evidence="3">The sequence shown here is derived from an EMBL/GenBank/DDBJ whole genome shotgun (WGS) entry which is preliminary data.</text>
</comment>
<evidence type="ECO:0000259" key="2">
    <source>
        <dbReference type="Pfam" id="PF21186"/>
    </source>
</evidence>
<evidence type="ECO:0000313" key="3">
    <source>
        <dbReference type="EMBL" id="REE05746.1"/>
    </source>
</evidence>
<dbReference type="Gene3D" id="2.30.30.730">
    <property type="match status" value="1"/>
</dbReference>
<dbReference type="Proteomes" id="UP000256779">
    <property type="component" value="Unassembled WGS sequence"/>
</dbReference>
<proteinExistence type="predicted"/>
<dbReference type="Pfam" id="PF18347">
    <property type="entry name" value="DUF5606"/>
    <property type="match status" value="1"/>
</dbReference>
<dbReference type="InterPro" id="IPR049282">
    <property type="entry name" value="BVU_3817_N_sf"/>
</dbReference>